<evidence type="ECO:0000256" key="5">
    <source>
        <dbReference type="PIRSR" id="PIRSR604450-51"/>
    </source>
</evidence>
<keyword evidence="3 5" id="KW-0663">Pyridoxal phosphate</keyword>
<keyword evidence="4" id="KW-0456">Lyase</keyword>
<gene>
    <name evidence="9" type="ORF">FPAR1323_LOCUS13895</name>
</gene>
<dbReference type="FunFam" id="3.40.50.1100:FF:000024">
    <property type="entry name" value="Probable threonine synthase"/>
    <property type="match status" value="1"/>
</dbReference>
<accession>A0A7S2CWR0</accession>
<evidence type="ECO:0000256" key="3">
    <source>
        <dbReference type="ARBA" id="ARBA00022898"/>
    </source>
</evidence>
<dbReference type="Gene3D" id="3.90.1380.10">
    <property type="entry name" value="Threonine synthase, N-terminal domain"/>
    <property type="match status" value="1"/>
</dbReference>
<dbReference type="InterPro" id="IPR036052">
    <property type="entry name" value="TrpB-like_PALP_sf"/>
</dbReference>
<dbReference type="Pfam" id="PF14821">
    <property type="entry name" value="Thr_synth_N"/>
    <property type="match status" value="1"/>
</dbReference>
<organism evidence="9">
    <name type="scientific">Florenciella parvula</name>
    <dbReference type="NCBI Taxonomy" id="236787"/>
    <lineage>
        <taxon>Eukaryota</taxon>
        <taxon>Sar</taxon>
        <taxon>Stramenopiles</taxon>
        <taxon>Ochrophyta</taxon>
        <taxon>Dictyochophyceae</taxon>
        <taxon>Florenciellales</taxon>
        <taxon>Florenciella</taxon>
    </lineage>
</organism>
<dbReference type="Pfam" id="PF24857">
    <property type="entry name" value="THR4_C"/>
    <property type="match status" value="1"/>
</dbReference>
<comment type="cofactor">
    <cofactor evidence="1 5">
        <name>pyridoxal 5'-phosphate</name>
        <dbReference type="ChEBI" id="CHEBI:597326"/>
    </cofactor>
</comment>
<keyword evidence="6" id="KW-0812">Transmembrane</keyword>
<feature type="modified residue" description="N6-(pyridoxal phosphate)lysine" evidence="5">
    <location>
        <position position="115"/>
    </location>
</feature>
<name>A0A7S2CWR0_9STRA</name>
<reference evidence="9" key="1">
    <citation type="submission" date="2021-01" db="EMBL/GenBank/DDBJ databases">
        <authorList>
            <person name="Corre E."/>
            <person name="Pelletier E."/>
            <person name="Niang G."/>
            <person name="Scheremetjew M."/>
            <person name="Finn R."/>
            <person name="Kale V."/>
            <person name="Holt S."/>
            <person name="Cochrane G."/>
            <person name="Meng A."/>
            <person name="Brown T."/>
            <person name="Cohen L."/>
        </authorList>
    </citation>
    <scope>NUCLEOTIDE SEQUENCE</scope>
    <source>
        <strain evidence="9">RCC1693</strain>
    </source>
</reference>
<dbReference type="InterPro" id="IPR004450">
    <property type="entry name" value="Thr_synthase-like"/>
</dbReference>
<dbReference type="InterPro" id="IPR029144">
    <property type="entry name" value="Thr_synth_N"/>
</dbReference>
<dbReference type="GO" id="GO:0009088">
    <property type="term" value="P:threonine biosynthetic process"/>
    <property type="evidence" value="ECO:0007669"/>
    <property type="project" value="TreeGrafter"/>
</dbReference>
<comment type="similarity">
    <text evidence="2">Belongs to the threonine synthase family.</text>
</comment>
<proteinExistence type="inferred from homology"/>
<evidence type="ECO:0000256" key="2">
    <source>
        <dbReference type="ARBA" id="ARBA00005517"/>
    </source>
</evidence>
<dbReference type="CDD" id="cd01560">
    <property type="entry name" value="Thr-synth_2"/>
    <property type="match status" value="1"/>
</dbReference>
<keyword evidence="6" id="KW-0472">Membrane</keyword>
<dbReference type="EMBL" id="HBGT01026740">
    <property type="protein sequence ID" value="CAD9437469.1"/>
    <property type="molecule type" value="Transcribed_RNA"/>
</dbReference>
<dbReference type="Gene3D" id="3.40.50.1100">
    <property type="match status" value="2"/>
</dbReference>
<sequence length="512" mass="56498">MAPVRYRSTRGDVEGASFEEVVLGGLAPDRGLYVPDSIPTFTAAEVEAMRNYTFPQIAFRIMSKYIPTEEVPAADLEDIINRSCTAFRDPGVTPVVKTGDCWTMELFHGPTFAFKDVALQFLGNLFEYFIDKKEGDAKRLTIMGATSGDTGSAAIYGLRGKKNVHCFILYPKGRVSLIQEQQMSTVPDSNIHCLRVEGTFDDAQDIVKAAFMDTEFRNKVRLGAVNSINWARVLAQMTYYFYSYYRVTDQAKGVKKVSFSVPTGNFGDILAGFYAKKMGLPVGKLVVGTNENDILHRFFSSGEYAKEQIATSISPSMDICVSSNFERYLFHLFGDDPKKLRALMEAFEGSGDPVTNSVGVGKSRSLKVTPQLLKKAREDFLSERSNTEETLALIKEYNEVHGYLYCPHSAIGVVAVNKLGLNNESMVVLATAHAGKFYDAVKRVVDPLPPLPPALAAVQSLPMRKTDVPNSLKACQNIVLQRIGLQKQPPSVLYIVVPLLVLALGAASFYSF</sequence>
<dbReference type="PANTHER" id="PTHR42690">
    <property type="entry name" value="THREONINE SYNTHASE FAMILY MEMBER"/>
    <property type="match status" value="1"/>
</dbReference>
<evidence type="ECO:0000259" key="8">
    <source>
        <dbReference type="Pfam" id="PF14821"/>
    </source>
</evidence>
<keyword evidence="6" id="KW-1133">Transmembrane helix</keyword>
<dbReference type="SUPFAM" id="SSF53686">
    <property type="entry name" value="Tryptophan synthase beta subunit-like PLP-dependent enzymes"/>
    <property type="match status" value="1"/>
</dbReference>
<dbReference type="GO" id="GO:0004795">
    <property type="term" value="F:threonine synthase activity"/>
    <property type="evidence" value="ECO:0007669"/>
    <property type="project" value="TreeGrafter"/>
</dbReference>
<feature type="domain" description="Threonine synthase N-terminal" evidence="8">
    <location>
        <begin position="5"/>
        <end position="83"/>
    </location>
</feature>
<evidence type="ECO:0000256" key="6">
    <source>
        <dbReference type="SAM" id="Phobius"/>
    </source>
</evidence>
<evidence type="ECO:0000313" key="9">
    <source>
        <dbReference type="EMBL" id="CAD9437469.1"/>
    </source>
</evidence>
<dbReference type="InterPro" id="IPR037158">
    <property type="entry name" value="Thr_synth_N_sf"/>
</dbReference>
<feature type="domain" description="Tryptophan synthase beta chain-like PALP" evidence="7">
    <location>
        <begin position="104"/>
        <end position="320"/>
    </location>
</feature>
<feature type="transmembrane region" description="Helical" evidence="6">
    <location>
        <begin position="492"/>
        <end position="510"/>
    </location>
</feature>
<dbReference type="InterPro" id="IPR051166">
    <property type="entry name" value="Threonine_Synthase"/>
</dbReference>
<evidence type="ECO:0000259" key="7">
    <source>
        <dbReference type="Pfam" id="PF00291"/>
    </source>
</evidence>
<evidence type="ECO:0008006" key="10">
    <source>
        <dbReference type="Google" id="ProtNLM"/>
    </source>
</evidence>
<evidence type="ECO:0000256" key="1">
    <source>
        <dbReference type="ARBA" id="ARBA00001933"/>
    </source>
</evidence>
<evidence type="ECO:0000256" key="4">
    <source>
        <dbReference type="ARBA" id="ARBA00023239"/>
    </source>
</evidence>
<dbReference type="InterPro" id="IPR001926">
    <property type="entry name" value="TrpB-like_PALP"/>
</dbReference>
<dbReference type="AlphaFoldDB" id="A0A7S2CWR0"/>
<dbReference type="Pfam" id="PF00291">
    <property type="entry name" value="PALP"/>
    <property type="match status" value="1"/>
</dbReference>
<dbReference type="NCBIfam" id="TIGR00260">
    <property type="entry name" value="thrC"/>
    <property type="match status" value="1"/>
</dbReference>
<protein>
    <recommendedName>
        <fullName evidence="10">Threonine synthase</fullName>
    </recommendedName>
</protein>
<dbReference type="PANTHER" id="PTHR42690:SF1">
    <property type="entry name" value="THREONINE SYNTHASE-LIKE 2"/>
    <property type="match status" value="1"/>
</dbReference>